<keyword evidence="5" id="KW-1185">Reference proteome</keyword>
<dbReference type="AlphaFoldDB" id="F9ZZX7"/>
<dbReference type="InterPro" id="IPR054353">
    <property type="entry name" value="IstA-like_C"/>
</dbReference>
<dbReference type="GO" id="GO:0003676">
    <property type="term" value="F:nucleic acid binding"/>
    <property type="evidence" value="ECO:0007669"/>
    <property type="project" value="InterPro"/>
</dbReference>
<gene>
    <name evidence="3" type="ordered locus">Metme_1008</name>
    <name evidence="4" type="ordered locus">Metme_1523</name>
</gene>
<evidence type="ECO:0000313" key="5">
    <source>
        <dbReference type="Proteomes" id="UP000008888"/>
    </source>
</evidence>
<dbReference type="InterPro" id="IPR012337">
    <property type="entry name" value="RNaseH-like_sf"/>
</dbReference>
<dbReference type="Pfam" id="PF00665">
    <property type="entry name" value="rve"/>
    <property type="match status" value="1"/>
</dbReference>
<evidence type="ECO:0000313" key="3">
    <source>
        <dbReference type="EMBL" id="AEF99444.1"/>
    </source>
</evidence>
<reference evidence="4 5" key="1">
    <citation type="journal article" date="2011" name="J. Bacteriol.">
        <title>Complete Genome Sequence of the Aerobic Marine Methanotroph Methylomonas methanica MC09.</title>
        <authorList>
            <person name="Boden R."/>
            <person name="Cunliffe M."/>
            <person name="Scanlan J."/>
            <person name="Moussard H."/>
            <person name="Kits K.D."/>
            <person name="Klotz M.G."/>
            <person name="Jetten M.S."/>
            <person name="Vuilleumier S."/>
            <person name="Han J."/>
            <person name="Peters L."/>
            <person name="Mikhailova N."/>
            <person name="Teshima H."/>
            <person name="Tapia R."/>
            <person name="Kyrpides N."/>
            <person name="Ivanova N."/>
            <person name="Pagani I."/>
            <person name="Cheng J.F."/>
            <person name="Goodwin L."/>
            <person name="Han C."/>
            <person name="Hauser L."/>
            <person name="Land M.L."/>
            <person name="Lapidus A."/>
            <person name="Lucas S."/>
            <person name="Pitluck S."/>
            <person name="Woyke T."/>
            <person name="Stein L."/>
            <person name="Murrell J.C."/>
        </authorList>
    </citation>
    <scope>NUCLEOTIDE SEQUENCE [LARGE SCALE GENOMIC DNA]</scope>
    <source>
        <strain evidence="4 5">MC09</strain>
    </source>
</reference>
<dbReference type="eggNOG" id="COG4584">
    <property type="taxonomic scope" value="Bacteria"/>
</dbReference>
<evidence type="ECO:0000259" key="2">
    <source>
        <dbReference type="PROSITE" id="PS50994"/>
    </source>
</evidence>
<dbReference type="KEGG" id="mmt:Metme_1008"/>
<comment type="similarity">
    <text evidence="1">Belongs to the transposase IS21/IS408/IS1162 family.</text>
</comment>
<dbReference type="GO" id="GO:0015074">
    <property type="term" value="P:DNA integration"/>
    <property type="evidence" value="ECO:0007669"/>
    <property type="project" value="InterPro"/>
</dbReference>
<dbReference type="STRING" id="857087.Metme_1008"/>
<accession>F9ZZX7</accession>
<dbReference type="NCBIfam" id="NF033546">
    <property type="entry name" value="transpos_IS21"/>
    <property type="match status" value="1"/>
</dbReference>
<dbReference type="PROSITE" id="PS50994">
    <property type="entry name" value="INTEGRASE"/>
    <property type="match status" value="1"/>
</dbReference>
<dbReference type="InterPro" id="IPR001584">
    <property type="entry name" value="Integrase_cat-core"/>
</dbReference>
<dbReference type="KEGG" id="mmt:Metme_1523"/>
<dbReference type="Pfam" id="PF22483">
    <property type="entry name" value="Mu-transpos_C_2"/>
    <property type="match status" value="1"/>
</dbReference>
<dbReference type="PANTHER" id="PTHR35004">
    <property type="entry name" value="TRANSPOSASE RV3428C-RELATED"/>
    <property type="match status" value="1"/>
</dbReference>
<dbReference type="EMBL" id="CP002738">
    <property type="protein sequence ID" value="AEF99444.1"/>
    <property type="molecule type" value="Genomic_DNA"/>
</dbReference>
<protein>
    <submittedName>
        <fullName evidence="4">Integrase catalytic region</fullName>
    </submittedName>
</protein>
<name>F9ZZX7_METMM</name>
<dbReference type="Proteomes" id="UP000008888">
    <property type="component" value="Chromosome"/>
</dbReference>
<dbReference type="HOGENOM" id="CLU_020626_2_0_6"/>
<dbReference type="SUPFAM" id="SSF53098">
    <property type="entry name" value="Ribonuclease H-like"/>
    <property type="match status" value="1"/>
</dbReference>
<feature type="domain" description="Integrase catalytic" evidence="2">
    <location>
        <begin position="136"/>
        <end position="312"/>
    </location>
</feature>
<reference evidence="5" key="3">
    <citation type="submission" date="2011-05" db="EMBL/GenBank/DDBJ databases">
        <title>Complete sequence of Methylomonas methanica MC09.</title>
        <authorList>
            <consortium name="US DOE Joint Genome Institute"/>
            <person name="Lucas S."/>
            <person name="Han J."/>
            <person name="Lapidus A."/>
            <person name="Cheng J.-F."/>
            <person name="Goodwin L."/>
            <person name="Pitluck S."/>
            <person name="Peters L."/>
            <person name="Mikhailova N."/>
            <person name="Teshima H."/>
            <person name="Han C."/>
            <person name="Tapia R."/>
            <person name="Land M."/>
            <person name="Hauser L."/>
            <person name="Kyrpides N."/>
            <person name="Ivanova N."/>
            <person name="Pagani I."/>
            <person name="Stein L."/>
            <person name="Woyke T."/>
        </authorList>
    </citation>
    <scope>NUCLEOTIDE SEQUENCE [LARGE SCALE GENOMIC DNA]</scope>
    <source>
        <strain evidence="5">MC09</strain>
    </source>
</reference>
<organism evidence="4 5">
    <name type="scientific">Methylomonas methanica (strain DSM 25384 / MC09)</name>
    <dbReference type="NCBI Taxonomy" id="857087"/>
    <lineage>
        <taxon>Bacteria</taxon>
        <taxon>Pseudomonadati</taxon>
        <taxon>Pseudomonadota</taxon>
        <taxon>Gammaproteobacteria</taxon>
        <taxon>Methylococcales</taxon>
        <taxon>Methylococcaceae</taxon>
        <taxon>Methylomonas</taxon>
    </lineage>
</organism>
<dbReference type="InterPro" id="IPR036397">
    <property type="entry name" value="RNaseH_sf"/>
</dbReference>
<sequence>MPGFLPENPGVIKMDVIPEIRRLHFVEHVTISDLAKQFKLSRPTIRKHLKTVEEPVYPTRQHQPYLKLGAFIEQLRTWLETDATLPGKKCKRTAQRLYECLQAEGYVGGYSAVQRYVKAWKASRSASPSIKQAFVPLLFPAGETCQFDWSHERAVIGGVEQVVKVAHFRLSYSRQMFVVVYPRETQEMVLDAHNQAFTFFGGVPKRMVYDNLKTVVDAIFVGKERRFNRRFLTLANHYLFEPVACTPESGWEKGQVENQVGNISEWLFTPTPKFADFAELNAWLAQRCRELASRSHPDQPSRTTADCFAEEQPLLMPVKAMFDGYVESMRRVSSLCLIRIDRNRYSVPAQWANQAVSVRLTADRVRIVAEGQVIAEHERRFGRDQLICDPWHYLPVLEKKPGALRHGAPFVTWDLPIPIKVVRNRILKQDKGDRAFVDLLLMARDLGDAGLDALEVACDLTLQTGVISAAIVLNEMRRLTEDTRPKALDESVTSLPTLAVEPLADCSRYDALRSARHVH</sequence>
<dbReference type="PANTHER" id="PTHR35004:SF7">
    <property type="entry name" value="INTEGRASE PROTEIN"/>
    <property type="match status" value="1"/>
</dbReference>
<dbReference type="Gene3D" id="3.30.420.10">
    <property type="entry name" value="Ribonuclease H-like superfamily/Ribonuclease H"/>
    <property type="match status" value="1"/>
</dbReference>
<evidence type="ECO:0000256" key="1">
    <source>
        <dbReference type="ARBA" id="ARBA00009277"/>
    </source>
</evidence>
<evidence type="ECO:0000313" key="4">
    <source>
        <dbReference type="EMBL" id="AEF99945.1"/>
    </source>
</evidence>
<proteinExistence type="inferred from homology"/>
<reference key="2">
    <citation type="submission" date="2011-05" db="EMBL/GenBank/DDBJ databases">
        <title>Complete genome sequence of the aerobic marine methanotroph Methylomonas methanica MC09.</title>
        <authorList>
            <person name="Boden R."/>
            <person name="Cunliffe M."/>
            <person name="Scanlan J."/>
            <person name="Moussard H."/>
            <person name="Kits K.D."/>
            <person name="Klotz M."/>
            <person name="Jetten M."/>
            <person name="Vuilleumier S."/>
            <person name="Han J."/>
            <person name="Peters L."/>
            <person name="Mikhailova N."/>
            <person name="Teshima H."/>
            <person name="Tapia R."/>
            <person name="Kyrpides N."/>
            <person name="Ivanova N."/>
            <person name="Pagani I."/>
            <person name="Cheng J.-F."/>
            <person name="Goodwin L."/>
            <person name="Han C."/>
            <person name="Hauser L."/>
            <person name="Land M."/>
            <person name="Lapidus A."/>
            <person name="Lucas S."/>
            <person name="Pitluck S."/>
            <person name="Woyke T."/>
            <person name="Stein L.Y."/>
            <person name="Murrell C."/>
        </authorList>
    </citation>
    <scope>NUCLEOTIDE SEQUENCE</scope>
    <source>
        <strain>MC09</strain>
    </source>
</reference>
<dbReference type="EMBL" id="CP002738">
    <property type="protein sequence ID" value="AEF99945.1"/>
    <property type="molecule type" value="Genomic_DNA"/>
</dbReference>